<keyword evidence="1" id="KW-0812">Transmembrane</keyword>
<proteinExistence type="predicted"/>
<sequence length="344" mass="41294">MEKRIETLKNLDSFKFDFMLNNYVTLCERCNLCERVNGIMKNEPWFKIFCYQLVRNLETAETINQNNYMDIRNSRCKSLIYWMNDKVKNYYKKPIIKNNENIIEELLNVWKDFNGSDEHNPSSPKCKVPNISEFTDLEDMKRKKIMSDYCENYNKLKKILNFDEHLNCHIYYDYFKDSLSKYREIVKNCRSEDFIINNCSKFCDNEDPDKVLNESKCRTIEILPKKNVYITQDACDTLKEEALSAMRCKTEEVKISEFTFSDNRAIILILLSLWGVFLTFLFLYKMAPFRSWISNKLGKRKIIRDRFNEQTDDETLYEDYESTDRNMQNAEYNLSYNSDWKSSS</sequence>
<dbReference type="AlphaFoldDB" id="A0A1A9AFL9"/>
<keyword evidence="1" id="KW-1133">Transmembrane helix</keyword>
<evidence type="ECO:0000313" key="2">
    <source>
        <dbReference type="EMBL" id="SBT55336.1"/>
    </source>
</evidence>
<organism evidence="2 3">
    <name type="scientific">Plasmodium ovale wallikeri</name>
    <dbReference type="NCBI Taxonomy" id="864142"/>
    <lineage>
        <taxon>Eukaryota</taxon>
        <taxon>Sar</taxon>
        <taxon>Alveolata</taxon>
        <taxon>Apicomplexa</taxon>
        <taxon>Aconoidasida</taxon>
        <taxon>Haemosporida</taxon>
        <taxon>Plasmodiidae</taxon>
        <taxon>Plasmodium</taxon>
        <taxon>Plasmodium (Plasmodium)</taxon>
    </lineage>
</organism>
<dbReference type="EMBL" id="FLRD01000651">
    <property type="protein sequence ID" value="SBT55336.1"/>
    <property type="molecule type" value="Genomic_DNA"/>
</dbReference>
<keyword evidence="1" id="KW-0472">Membrane</keyword>
<evidence type="ECO:0000256" key="1">
    <source>
        <dbReference type="SAM" id="Phobius"/>
    </source>
</evidence>
<reference evidence="3" key="1">
    <citation type="submission" date="2016-05" db="EMBL/GenBank/DDBJ databases">
        <authorList>
            <person name="Naeem Raeece"/>
        </authorList>
    </citation>
    <scope>NUCLEOTIDE SEQUENCE [LARGE SCALE GENOMIC DNA]</scope>
</reference>
<keyword evidence="3" id="KW-1185">Reference proteome</keyword>
<accession>A0A1A9AFL9</accession>
<protein>
    <submittedName>
        <fullName evidence="2">PIR Superfamily Protein</fullName>
    </submittedName>
</protein>
<gene>
    <name evidence="2" type="ORF">POVWA1_069290</name>
</gene>
<dbReference type="Proteomes" id="UP000078555">
    <property type="component" value="Unassembled WGS sequence"/>
</dbReference>
<feature type="transmembrane region" description="Helical" evidence="1">
    <location>
        <begin position="265"/>
        <end position="284"/>
    </location>
</feature>
<dbReference type="Pfam" id="PF05795">
    <property type="entry name" value="Plasmodium_Vir"/>
    <property type="match status" value="2"/>
</dbReference>
<name>A0A1A9AFL9_PLAOA</name>
<dbReference type="InterPro" id="IPR008780">
    <property type="entry name" value="Plasmodium_Vir"/>
</dbReference>
<evidence type="ECO:0000313" key="3">
    <source>
        <dbReference type="Proteomes" id="UP000078555"/>
    </source>
</evidence>